<evidence type="ECO:0000313" key="2">
    <source>
        <dbReference type="Proteomes" id="UP000189229"/>
    </source>
</evidence>
<dbReference type="Gene3D" id="3.90.180.10">
    <property type="entry name" value="Medium-chain alcohol dehydrogenases, catalytic domain"/>
    <property type="match status" value="1"/>
</dbReference>
<gene>
    <name evidence="1" type="ORF">BZL30_8024</name>
</gene>
<dbReference type="EMBL" id="MVBM01000009">
    <property type="protein sequence ID" value="OOK66660.1"/>
    <property type="molecule type" value="Genomic_DNA"/>
</dbReference>
<reference evidence="1 2" key="1">
    <citation type="submission" date="2017-02" db="EMBL/GenBank/DDBJ databases">
        <title>Complete genome sequences of Mycobacterium kansasii strains isolated from rhesus macaques.</title>
        <authorList>
            <person name="Panda A."/>
            <person name="Nagaraj S."/>
            <person name="Zhao X."/>
            <person name="Tettelin H."/>
            <person name="Detolla L.J."/>
        </authorList>
    </citation>
    <scope>NUCLEOTIDE SEQUENCE [LARGE SCALE GENOMIC DNA]</scope>
    <source>
        <strain evidence="1 2">11-3813</strain>
    </source>
</reference>
<name>A0A1V3WI75_MYCKA</name>
<proteinExistence type="predicted"/>
<accession>A0A1V3WI75</accession>
<dbReference type="Pfam" id="PF13602">
    <property type="entry name" value="ADH_zinc_N_2"/>
    <property type="match status" value="1"/>
</dbReference>
<protein>
    <submittedName>
        <fullName evidence="1">Zinc-binding dehydrogenase family protein</fullName>
    </submittedName>
</protein>
<evidence type="ECO:0000313" key="1">
    <source>
        <dbReference type="EMBL" id="OOK66660.1"/>
    </source>
</evidence>
<comment type="caution">
    <text evidence="1">The sequence shown here is derived from an EMBL/GenBank/DDBJ whole genome shotgun (WGS) entry which is preliminary data.</text>
</comment>
<sequence>MLAQLMDMFAAGELKPLPAKAFDVRLARRAYRFVSQARHIGKVVLTVCDSAGRLAGARS</sequence>
<dbReference type="AlphaFoldDB" id="A0A1V3WI75"/>
<dbReference type="Proteomes" id="UP000189229">
    <property type="component" value="Unassembled WGS sequence"/>
</dbReference>
<organism evidence="1 2">
    <name type="scientific">Mycobacterium kansasii</name>
    <dbReference type="NCBI Taxonomy" id="1768"/>
    <lineage>
        <taxon>Bacteria</taxon>
        <taxon>Bacillati</taxon>
        <taxon>Actinomycetota</taxon>
        <taxon>Actinomycetes</taxon>
        <taxon>Mycobacteriales</taxon>
        <taxon>Mycobacteriaceae</taxon>
        <taxon>Mycobacterium</taxon>
    </lineage>
</organism>